<comment type="pathway">
    <text evidence="3">Amino-acid biosynthesis; L-histidine biosynthesis; L-histidine from 5-phospho-alpha-D-ribose 1-diphosphate: step 3/9.</text>
</comment>
<evidence type="ECO:0000256" key="11">
    <source>
        <dbReference type="ARBA" id="ARBA00022801"/>
    </source>
</evidence>
<comment type="pathway">
    <text evidence="4">Amino-acid biosynthesis; L-histidine biosynthesis; L-histidine from 5-phospho-alpha-D-ribose 1-diphosphate: step 2/9.</text>
</comment>
<dbReference type="PANTHER" id="PTHR42945">
    <property type="entry name" value="HISTIDINE BIOSYNTHESIS BIFUNCTIONAL PROTEIN"/>
    <property type="match status" value="1"/>
</dbReference>
<name>A0A0G0KPL0_9BACT</name>
<evidence type="ECO:0000256" key="5">
    <source>
        <dbReference type="ARBA" id="ARBA00007731"/>
    </source>
</evidence>
<sequence length="96" mass="11233">MKLTPTIIQDYKTQDVLMLGYLNNKALQKTKDSGWVYFWSRSRKRLWMKGEQSGNKLKVKRIFMDCDEDTVLIKVKLIGTSVCHTGNKTCFQKEII</sequence>
<dbReference type="EC" id="3.6.1.31" evidence="7"/>
<proteinExistence type="inferred from homology"/>
<dbReference type="GO" id="GO:0004636">
    <property type="term" value="F:phosphoribosyl-ATP diphosphatase activity"/>
    <property type="evidence" value="ECO:0007669"/>
    <property type="project" value="UniProtKB-EC"/>
</dbReference>
<dbReference type="EMBL" id="LBVC01000040">
    <property type="protein sequence ID" value="KKQ77405.1"/>
    <property type="molecule type" value="Genomic_DNA"/>
</dbReference>
<dbReference type="GO" id="GO:0000105">
    <property type="term" value="P:L-histidine biosynthetic process"/>
    <property type="evidence" value="ECO:0007669"/>
    <property type="project" value="UniProtKB-UniPathway"/>
</dbReference>
<dbReference type="Pfam" id="PF01502">
    <property type="entry name" value="PRA-CH"/>
    <property type="match status" value="1"/>
</dbReference>
<dbReference type="NCBIfam" id="NF000768">
    <property type="entry name" value="PRK00051.1"/>
    <property type="match status" value="1"/>
</dbReference>
<evidence type="ECO:0000256" key="12">
    <source>
        <dbReference type="ARBA" id="ARBA00023102"/>
    </source>
</evidence>
<dbReference type="AlphaFoldDB" id="A0A0G0KPL0"/>
<accession>A0A0G0KPL0</accession>
<dbReference type="Gene3D" id="3.10.20.810">
    <property type="entry name" value="Phosphoribosyl-AMP cyclohydrolase"/>
    <property type="match status" value="1"/>
</dbReference>
<comment type="caution">
    <text evidence="14">The sequence shown here is derived from an EMBL/GenBank/DDBJ whole genome shotgun (WGS) entry which is preliminary data.</text>
</comment>
<evidence type="ECO:0000256" key="3">
    <source>
        <dbReference type="ARBA" id="ARBA00005169"/>
    </source>
</evidence>
<dbReference type="InterPro" id="IPR038019">
    <property type="entry name" value="PRib_AMP_CycHydrolase_sf"/>
</dbReference>
<gene>
    <name evidence="14" type="ORF">US99_C0040G0004</name>
</gene>
<organism evidence="14 15">
    <name type="scientific">Candidatus Daviesbacteria bacterium GW2011_GWF2_38_6</name>
    <dbReference type="NCBI Taxonomy" id="1618432"/>
    <lineage>
        <taxon>Bacteria</taxon>
        <taxon>Candidatus Daviesiibacteriota</taxon>
    </lineage>
</organism>
<dbReference type="Proteomes" id="UP000034324">
    <property type="component" value="Unassembled WGS sequence"/>
</dbReference>
<comment type="catalytic activity">
    <reaction evidence="1">
        <text>1-(5-phospho-beta-D-ribosyl)-5'-AMP + H2O = 1-(5-phospho-beta-D-ribosyl)-5-[(5-phospho-beta-D-ribosylamino)methylideneamino]imidazole-4-carboxamide</text>
        <dbReference type="Rhea" id="RHEA:20049"/>
        <dbReference type="ChEBI" id="CHEBI:15377"/>
        <dbReference type="ChEBI" id="CHEBI:58435"/>
        <dbReference type="ChEBI" id="CHEBI:59457"/>
        <dbReference type="EC" id="3.5.4.19"/>
    </reaction>
</comment>
<evidence type="ECO:0000256" key="4">
    <source>
        <dbReference type="ARBA" id="ARBA00005204"/>
    </source>
</evidence>
<dbReference type="FunFam" id="3.10.20.810:FF:000001">
    <property type="entry name" value="Histidine biosynthesis bifunctional protein HisIE"/>
    <property type="match status" value="1"/>
</dbReference>
<evidence type="ECO:0000313" key="14">
    <source>
        <dbReference type="EMBL" id="KKQ77405.1"/>
    </source>
</evidence>
<dbReference type="SUPFAM" id="SSF141734">
    <property type="entry name" value="HisI-like"/>
    <property type="match status" value="1"/>
</dbReference>
<dbReference type="GO" id="GO:0004635">
    <property type="term" value="F:phosphoribosyl-AMP cyclohydrolase activity"/>
    <property type="evidence" value="ECO:0007669"/>
    <property type="project" value="UniProtKB-EC"/>
</dbReference>
<evidence type="ECO:0000256" key="1">
    <source>
        <dbReference type="ARBA" id="ARBA00000024"/>
    </source>
</evidence>
<evidence type="ECO:0000313" key="15">
    <source>
        <dbReference type="Proteomes" id="UP000034324"/>
    </source>
</evidence>
<evidence type="ECO:0000256" key="6">
    <source>
        <dbReference type="ARBA" id="ARBA00008299"/>
    </source>
</evidence>
<evidence type="ECO:0000256" key="8">
    <source>
        <dbReference type="ARBA" id="ARBA00012721"/>
    </source>
</evidence>
<comment type="similarity">
    <text evidence="6">In the N-terminal section; belongs to the PRA-CH family.</text>
</comment>
<evidence type="ECO:0000256" key="10">
    <source>
        <dbReference type="ARBA" id="ARBA00022605"/>
    </source>
</evidence>
<dbReference type="UniPathway" id="UPA00031">
    <property type="reaction ID" value="UER00008"/>
</dbReference>
<dbReference type="InterPro" id="IPR002496">
    <property type="entry name" value="PRib_AMP_CycHydrolase_dom"/>
</dbReference>
<evidence type="ECO:0000256" key="9">
    <source>
        <dbReference type="ARBA" id="ARBA00017720"/>
    </source>
</evidence>
<evidence type="ECO:0000259" key="13">
    <source>
        <dbReference type="Pfam" id="PF01502"/>
    </source>
</evidence>
<protein>
    <recommendedName>
        <fullName evidence="9">Histidine biosynthesis bifunctional protein HisIE</fullName>
        <ecNumber evidence="8">3.5.4.19</ecNumber>
        <ecNumber evidence="7">3.6.1.31</ecNumber>
    </recommendedName>
</protein>
<dbReference type="EC" id="3.5.4.19" evidence="8"/>
<keyword evidence="11 14" id="KW-0378">Hydrolase</keyword>
<keyword evidence="10" id="KW-0028">Amino-acid biosynthesis</keyword>
<comment type="catalytic activity">
    <reaction evidence="2">
        <text>1-(5-phospho-beta-D-ribosyl)-ATP + H2O = 1-(5-phospho-beta-D-ribosyl)-5'-AMP + diphosphate + H(+)</text>
        <dbReference type="Rhea" id="RHEA:22828"/>
        <dbReference type="ChEBI" id="CHEBI:15377"/>
        <dbReference type="ChEBI" id="CHEBI:15378"/>
        <dbReference type="ChEBI" id="CHEBI:33019"/>
        <dbReference type="ChEBI" id="CHEBI:59457"/>
        <dbReference type="ChEBI" id="CHEBI:73183"/>
        <dbReference type="EC" id="3.6.1.31"/>
    </reaction>
</comment>
<evidence type="ECO:0000256" key="2">
    <source>
        <dbReference type="ARBA" id="ARBA00001460"/>
    </source>
</evidence>
<reference evidence="14 15" key="1">
    <citation type="journal article" date="2015" name="Nature">
        <title>rRNA introns, odd ribosomes, and small enigmatic genomes across a large radiation of phyla.</title>
        <authorList>
            <person name="Brown C.T."/>
            <person name="Hug L.A."/>
            <person name="Thomas B.C."/>
            <person name="Sharon I."/>
            <person name="Castelle C.J."/>
            <person name="Singh A."/>
            <person name="Wilkins M.J."/>
            <person name="Williams K.H."/>
            <person name="Banfield J.F."/>
        </authorList>
    </citation>
    <scope>NUCLEOTIDE SEQUENCE [LARGE SCALE GENOMIC DNA]</scope>
</reference>
<keyword evidence="12" id="KW-0368">Histidine biosynthesis</keyword>
<comment type="similarity">
    <text evidence="5">In the C-terminal section; belongs to the PRA-PH family.</text>
</comment>
<evidence type="ECO:0000256" key="7">
    <source>
        <dbReference type="ARBA" id="ARBA00012414"/>
    </source>
</evidence>
<feature type="domain" description="Phosphoribosyl-AMP cyclohydrolase" evidence="13">
    <location>
        <begin position="18"/>
        <end position="92"/>
    </location>
</feature>
<dbReference type="PANTHER" id="PTHR42945:SF1">
    <property type="entry name" value="HISTIDINE BIOSYNTHESIS BIFUNCTIONAL PROTEIN HIS7"/>
    <property type="match status" value="1"/>
</dbReference>